<comment type="caution">
    <text evidence="2">The sequence shown here is derived from an EMBL/GenBank/DDBJ whole genome shotgun (WGS) entry which is preliminary data.</text>
</comment>
<gene>
    <name evidence="2" type="ORF">GM612_05255</name>
</gene>
<organism evidence="2 3">
    <name type="scientific">Secundilactobacillus folii</name>
    <dbReference type="NCBI Taxonomy" id="2678357"/>
    <lineage>
        <taxon>Bacteria</taxon>
        <taxon>Bacillati</taxon>
        <taxon>Bacillota</taxon>
        <taxon>Bacilli</taxon>
        <taxon>Lactobacillales</taxon>
        <taxon>Lactobacillaceae</taxon>
        <taxon>Secundilactobacillus</taxon>
    </lineage>
</organism>
<dbReference type="AlphaFoldDB" id="A0A7X2XUR9"/>
<protein>
    <submittedName>
        <fullName evidence="2">Uncharacterized protein</fullName>
    </submittedName>
</protein>
<sequence length="126" mass="14695">MENMTNERYYQPESPKDALRFIENLFNQYAQAPLTADLVAYHQKLVKQIQDNILPTAEKDEQPVQVENAKAMIQTMQSWLRIRMSGQPFAGKMHHFRFEADNAKPKFKRKAVKGRRSGGYRSVRHG</sequence>
<evidence type="ECO:0000313" key="2">
    <source>
        <dbReference type="EMBL" id="MTV82058.1"/>
    </source>
</evidence>
<dbReference type="Proteomes" id="UP000466388">
    <property type="component" value="Unassembled WGS sequence"/>
</dbReference>
<proteinExistence type="predicted"/>
<reference evidence="2 3" key="1">
    <citation type="submission" date="2019-11" db="EMBL/GenBank/DDBJ databases">
        <title>Lactobacillus sp. nov. CRM56-3, isolated from fermented tea leaves.</title>
        <authorList>
            <person name="Phuengjayaem S."/>
            <person name="Tanasupawat S."/>
        </authorList>
    </citation>
    <scope>NUCLEOTIDE SEQUENCE [LARGE SCALE GENOMIC DNA]</scope>
    <source>
        <strain evidence="2 3">CRM56-3</strain>
    </source>
</reference>
<evidence type="ECO:0000256" key="1">
    <source>
        <dbReference type="SAM" id="MobiDB-lite"/>
    </source>
</evidence>
<dbReference type="EMBL" id="WNJO01000005">
    <property type="protein sequence ID" value="MTV82058.1"/>
    <property type="molecule type" value="Genomic_DNA"/>
</dbReference>
<accession>A0A7X2XUR9</accession>
<keyword evidence="3" id="KW-1185">Reference proteome</keyword>
<feature type="region of interest" description="Disordered" evidence="1">
    <location>
        <begin position="107"/>
        <end position="126"/>
    </location>
</feature>
<name>A0A7X2XUR9_9LACO</name>
<evidence type="ECO:0000313" key="3">
    <source>
        <dbReference type="Proteomes" id="UP000466388"/>
    </source>
</evidence>